<reference evidence="1" key="1">
    <citation type="submission" date="2022-04" db="EMBL/GenBank/DDBJ databases">
        <title>Genome of the entomopathogenic fungus Entomophthora muscae.</title>
        <authorList>
            <person name="Elya C."/>
            <person name="Lovett B.R."/>
            <person name="Lee E."/>
            <person name="Macias A.M."/>
            <person name="Hajek A.E."/>
            <person name="De Bivort B.L."/>
            <person name="Kasson M.T."/>
            <person name="De Fine Licht H.H."/>
            <person name="Stajich J.E."/>
        </authorList>
    </citation>
    <scope>NUCLEOTIDE SEQUENCE</scope>
    <source>
        <strain evidence="1">Berkeley</strain>
    </source>
</reference>
<gene>
    <name evidence="1" type="primary">pis1_2</name>
    <name evidence="1" type="ORF">DSO57_1039662</name>
</gene>
<protein>
    <submittedName>
        <fullName evidence="1">Phosphatidylinositol synthase 1 (CDP-alcohol phosphatidyltransferase1)</fullName>
        <ecNumber evidence="1">2.7.8.11</ecNumber>
    </submittedName>
</protein>
<keyword evidence="2" id="KW-1185">Reference proteome</keyword>
<organism evidence="1 2">
    <name type="scientific">Entomophthora muscae</name>
    <dbReference type="NCBI Taxonomy" id="34485"/>
    <lineage>
        <taxon>Eukaryota</taxon>
        <taxon>Fungi</taxon>
        <taxon>Fungi incertae sedis</taxon>
        <taxon>Zoopagomycota</taxon>
        <taxon>Entomophthoromycotina</taxon>
        <taxon>Entomophthoromycetes</taxon>
        <taxon>Entomophthorales</taxon>
        <taxon>Entomophthoraceae</taxon>
        <taxon>Entomophthora</taxon>
    </lineage>
</organism>
<evidence type="ECO:0000313" key="2">
    <source>
        <dbReference type="Proteomes" id="UP001165960"/>
    </source>
</evidence>
<sequence length="160" mass="18074">MGLPLATLTNRSKFGAVLDMVTDRCTTTCLLCYLAHIYPAWSIVFQFLISLDVSSHYMHMYSSLTSGATSHKAISKTQNSLLYAYYNSKVVLFLVCAGNELFFIALYLIKAELVFQGWWPWLAKFCFPFFLFKNVLNVIQFSGAAQSLAQVDVNDHLKTS</sequence>
<accession>A0ACC2SQD5</accession>
<evidence type="ECO:0000313" key="1">
    <source>
        <dbReference type="EMBL" id="KAJ9064545.1"/>
    </source>
</evidence>
<dbReference type="EC" id="2.7.8.11" evidence="1"/>
<dbReference type="Proteomes" id="UP001165960">
    <property type="component" value="Unassembled WGS sequence"/>
</dbReference>
<keyword evidence="1" id="KW-0808">Transferase</keyword>
<comment type="caution">
    <text evidence="1">The sequence shown here is derived from an EMBL/GenBank/DDBJ whole genome shotgun (WGS) entry which is preliminary data.</text>
</comment>
<dbReference type="EMBL" id="QTSX02004455">
    <property type="protein sequence ID" value="KAJ9064545.1"/>
    <property type="molecule type" value="Genomic_DNA"/>
</dbReference>
<name>A0ACC2SQD5_9FUNG</name>
<proteinExistence type="predicted"/>